<evidence type="ECO:0000313" key="3">
    <source>
        <dbReference type="Proteomes" id="UP000005324"/>
    </source>
</evidence>
<evidence type="ECO:0000313" key="2">
    <source>
        <dbReference type="EMBL" id="EFH11069.1"/>
    </source>
</evidence>
<dbReference type="AlphaFoldDB" id="D5RNQ1"/>
<dbReference type="HOGENOM" id="CLU_1051762_0_0_5"/>
<organism evidence="2 3">
    <name type="scientific">Pseudoroseomonas cervicalis ATCC 49957</name>
    <dbReference type="NCBI Taxonomy" id="525371"/>
    <lineage>
        <taxon>Bacteria</taxon>
        <taxon>Pseudomonadati</taxon>
        <taxon>Pseudomonadota</taxon>
        <taxon>Alphaproteobacteria</taxon>
        <taxon>Acetobacterales</taxon>
        <taxon>Roseomonadaceae</taxon>
        <taxon>Roseomonas</taxon>
    </lineage>
</organism>
<dbReference type="PANTHER" id="PTHR43199:SF1">
    <property type="entry name" value="GLUTATHIONE HYDROLASE PROENZYME"/>
    <property type="match status" value="1"/>
</dbReference>
<evidence type="ECO:0000256" key="1">
    <source>
        <dbReference type="ARBA" id="ARBA00009381"/>
    </source>
</evidence>
<dbReference type="InterPro" id="IPR029055">
    <property type="entry name" value="Ntn_hydrolases_N"/>
</dbReference>
<keyword evidence="3" id="KW-1185">Reference proteome</keyword>
<dbReference type="Pfam" id="PF01019">
    <property type="entry name" value="G_glu_transpept"/>
    <property type="match status" value="1"/>
</dbReference>
<dbReference type="EMBL" id="ADVL01000525">
    <property type="protein sequence ID" value="EFH11069.1"/>
    <property type="molecule type" value="Genomic_DNA"/>
</dbReference>
<proteinExistence type="inferred from homology"/>
<evidence type="ECO:0008006" key="4">
    <source>
        <dbReference type="Google" id="ProtNLM"/>
    </source>
</evidence>
<sequence length="264" mass="26719">AAVAAGFAMSVTLPSRAGLGGGGACLVYTHSRNETEAVLFLPQPAAGGGERPAALPLMARGLFALHTRNPGRPFGELVSPAEQLARFGASTSRALATDLATVAGPLLADPGARAVFSGPQGGVLREGETLTQPDLANSLATLRTAGVADMHQGAMARRIEEAAPRIGATLPVAAMRAALPQMARPLQLRAGDDVLSFLPPPADGGLAAAAAYQALQAGQTPQAAAQRGLAVSARWRQGGAAPEALLANPPAGRWPSRCCRPPPA</sequence>
<dbReference type="Proteomes" id="UP000005324">
    <property type="component" value="Unassembled WGS sequence"/>
</dbReference>
<gene>
    <name evidence="2" type="ORF">HMPREF0731_2712</name>
</gene>
<comment type="caution">
    <text evidence="2">The sequence shown here is derived from an EMBL/GenBank/DDBJ whole genome shotgun (WGS) entry which is preliminary data.</text>
</comment>
<dbReference type="RefSeq" id="WP_007006409.1">
    <property type="nucleotide sequence ID" value="NZ_GG771066.1"/>
</dbReference>
<dbReference type="PANTHER" id="PTHR43199">
    <property type="entry name" value="GLUTATHIONE HYDROLASE"/>
    <property type="match status" value="1"/>
</dbReference>
<protein>
    <recommendedName>
        <fullName evidence="4">Gamma-glutamyltranspeptidase</fullName>
    </recommendedName>
</protein>
<dbReference type="SUPFAM" id="SSF56235">
    <property type="entry name" value="N-terminal nucleophile aminohydrolases (Ntn hydrolases)"/>
    <property type="match status" value="1"/>
</dbReference>
<feature type="non-terminal residue" evidence="2">
    <location>
        <position position="1"/>
    </location>
</feature>
<name>D5RNQ1_9PROT</name>
<reference evidence="2 3" key="1">
    <citation type="submission" date="2010-04" db="EMBL/GenBank/DDBJ databases">
        <authorList>
            <person name="Qin X."/>
            <person name="Bachman B."/>
            <person name="Battles P."/>
            <person name="Bell A."/>
            <person name="Bess C."/>
            <person name="Bickham C."/>
            <person name="Chaboub L."/>
            <person name="Chen D."/>
            <person name="Coyle M."/>
            <person name="Deiros D.R."/>
            <person name="Dinh H."/>
            <person name="Forbes L."/>
            <person name="Fowler G."/>
            <person name="Francisco L."/>
            <person name="Fu Q."/>
            <person name="Gubbala S."/>
            <person name="Hale W."/>
            <person name="Han Y."/>
            <person name="Hemphill L."/>
            <person name="Highlander S.K."/>
            <person name="Hirani K."/>
            <person name="Hogues M."/>
            <person name="Jackson L."/>
            <person name="Jakkamsetti A."/>
            <person name="Javaid M."/>
            <person name="Jiang H."/>
            <person name="Korchina V."/>
            <person name="Kovar C."/>
            <person name="Lara F."/>
            <person name="Lee S."/>
            <person name="Mata R."/>
            <person name="Mathew T."/>
            <person name="Moen C."/>
            <person name="Morales K."/>
            <person name="Munidasa M."/>
            <person name="Nazareth L."/>
            <person name="Ngo R."/>
            <person name="Nguyen L."/>
            <person name="Okwuonu G."/>
            <person name="Ongeri F."/>
            <person name="Patil S."/>
            <person name="Petrosino J."/>
            <person name="Pham C."/>
            <person name="Pham P."/>
            <person name="Pu L.-L."/>
            <person name="Puazo M."/>
            <person name="Raj R."/>
            <person name="Reid J."/>
            <person name="Rouhana J."/>
            <person name="Saada N."/>
            <person name="Shang Y."/>
            <person name="Simmons D."/>
            <person name="Thornton R."/>
            <person name="Warren J."/>
            <person name="Weissenberger G."/>
            <person name="Zhang J."/>
            <person name="Zhang L."/>
            <person name="Zhou C."/>
            <person name="Zhu D."/>
            <person name="Muzny D."/>
            <person name="Worley K."/>
            <person name="Gibbs R."/>
        </authorList>
    </citation>
    <scope>NUCLEOTIDE SEQUENCE [LARGE SCALE GENOMIC DNA]</scope>
    <source>
        <strain evidence="2 3">ATCC 49957</strain>
    </source>
</reference>
<dbReference type="InterPro" id="IPR051792">
    <property type="entry name" value="GGT_bact"/>
</dbReference>
<accession>D5RNQ1</accession>
<comment type="similarity">
    <text evidence="1">Belongs to the gamma-glutamyltransferase family.</text>
</comment>